<reference evidence="3 4" key="1">
    <citation type="submission" date="2023-06" db="EMBL/GenBank/DDBJ databases">
        <title>Microbacterium sp. nov., isolated from a waste landfill.</title>
        <authorList>
            <person name="Wen W."/>
        </authorList>
    </citation>
    <scope>NUCLEOTIDE SEQUENCE [LARGE SCALE GENOMIC DNA]</scope>
    <source>
        <strain evidence="3 4">ASV49</strain>
    </source>
</reference>
<dbReference type="InterPro" id="IPR027479">
    <property type="entry name" value="S-Me-THD_N_sf"/>
</dbReference>
<evidence type="ECO:0000313" key="3">
    <source>
        <dbReference type="EMBL" id="MDL9978690.1"/>
    </source>
</evidence>
<dbReference type="InterPro" id="IPR010318">
    <property type="entry name" value="S-Me-THD_N"/>
</dbReference>
<dbReference type="SUPFAM" id="SSF160991">
    <property type="entry name" value="CV3147-like"/>
    <property type="match status" value="1"/>
</dbReference>
<dbReference type="RefSeq" id="WP_286287327.1">
    <property type="nucleotide sequence ID" value="NZ_JASXSZ010000001.1"/>
</dbReference>
<dbReference type="EMBL" id="JASXSZ010000001">
    <property type="protein sequence ID" value="MDL9978690.1"/>
    <property type="molecule type" value="Genomic_DNA"/>
</dbReference>
<dbReference type="Gene3D" id="2.40.390.10">
    <property type="entry name" value="CV3147-like"/>
    <property type="match status" value="1"/>
</dbReference>
<evidence type="ECO:0000259" key="1">
    <source>
        <dbReference type="Pfam" id="PF06032"/>
    </source>
</evidence>
<feature type="domain" description="S-Me-THD N-terminal" evidence="1">
    <location>
        <begin position="8"/>
        <end position="162"/>
    </location>
</feature>
<accession>A0ABT7MW90</accession>
<keyword evidence="4" id="KW-1185">Reference proteome</keyword>
<dbReference type="Pfam" id="PF06032">
    <property type="entry name" value="S-Me-THD_N"/>
    <property type="match status" value="1"/>
</dbReference>
<dbReference type="Gene3D" id="3.40.1610.10">
    <property type="entry name" value="CV3147-like domain"/>
    <property type="match status" value="1"/>
</dbReference>
<sequence>MRLIDEAALDDITLGSTIFGAGGGGDPYIGKLLARDAIRRFGPVPLVDVEEVPDDANVVFIAGMGAPGVLTEKVPRAHEYDRVLRELEKHTGKKYDYVCPAEAGGLNAVTPFATAAVVGVPVIDADGMGRAYPHLEMVTPTLYGGKATPLVMVDEHGNNMFLNCDDNAWVELIARAAVVTSGANTTLALYPMTGAQAKAWLVRGVLSAAADVGRAIREARADHRSAVDAVIDSQNGILLFEGKVEHVERRNEGGWTIGRAEISGLNDDKGREMVVHFQNENLMAERDGTIIATSPDLIMALELDSGEPIPAEEIRYGFRVAIIGLPCDARWRSPEGLKLSGPRRFGYDVDFTPVEDFVR</sequence>
<dbReference type="Proteomes" id="UP001235064">
    <property type="component" value="Unassembled WGS sequence"/>
</dbReference>
<feature type="domain" description="S-Me-THD-like C-terminal" evidence="2">
    <location>
        <begin position="166"/>
        <end position="354"/>
    </location>
</feature>
<dbReference type="InterPro" id="IPR048350">
    <property type="entry name" value="S-Me-THD-like_C"/>
</dbReference>
<evidence type="ECO:0000259" key="2">
    <source>
        <dbReference type="Pfam" id="PF20906"/>
    </source>
</evidence>
<organism evidence="3 4">
    <name type="scientific">Microbacterium candidum</name>
    <dbReference type="NCBI Taxonomy" id="3041922"/>
    <lineage>
        <taxon>Bacteria</taxon>
        <taxon>Bacillati</taxon>
        <taxon>Actinomycetota</taxon>
        <taxon>Actinomycetes</taxon>
        <taxon>Micrococcales</taxon>
        <taxon>Microbacteriaceae</taxon>
        <taxon>Microbacterium</taxon>
    </lineage>
</organism>
<dbReference type="InterPro" id="IPR024071">
    <property type="entry name" value="S-Me-THD_C_sf"/>
</dbReference>
<gene>
    <name evidence="3" type="ORF">QSV35_05070</name>
</gene>
<name>A0ABT7MW90_9MICO</name>
<dbReference type="Pfam" id="PF20906">
    <property type="entry name" value="S-Me-THD_C"/>
    <property type="match status" value="1"/>
</dbReference>
<comment type="caution">
    <text evidence="3">The sequence shown here is derived from an EMBL/GenBank/DDBJ whole genome shotgun (WGS) entry which is preliminary data.</text>
</comment>
<protein>
    <submittedName>
        <fullName evidence="3">DUF917 domain-containing protein</fullName>
    </submittedName>
</protein>
<evidence type="ECO:0000313" key="4">
    <source>
        <dbReference type="Proteomes" id="UP001235064"/>
    </source>
</evidence>
<proteinExistence type="predicted"/>